<sequence>MERRASVIMREIESLLYEKRLEPLGLVSLVTQRRKREKVVIYKFSKEYRLCKEKDNIGTGANSYNEPYLKVFKLLNCHPSPYTSQVEGPGKKRGYENEEPLTVGEDQVQDLLRNLKLLKSMGPNEIHPLVLRELADKVAKPLSIIFEKLWQSGEVPSDWKMGNITLIFKKGKKEDLGNYRPASLTSVPIRIMEWILLELLLRYMENKEVTGDSQHGFTKGKSCLKNLVYLLQMCYSIGRFDGWTTWWIRNWLTGLTQRVAVNSSVSKWKQVSSGIPQGSVPGSVLFNIFVRDIDSGTECTLSKFANDTKLCGAVDMLEGRDAIQRDLDRLERWVCANLMKFNQAKCRVLYLGHGNPRHKYRLDGGWIESSPEEKDLEALDKKLNMSWQCALTAQKANCILDCVKRGVASRSREVILPLYSALMRPHLAYCVQLWSPQHRKDMDLVEQGQQRATRMIRWMEHLSYEERLRELGLFSLEKRRFRGDLITAYQYLKGAYRRADEGLFVRKRNDRTRVLSLVPNLTLEVMSRHKDDGDMIRKSQHSFTKGKPCLTILLVFYSGATASVDKERATDVIYLDFCKAFDTVPHNIIIAELERLDDGWIESSPVDKDLRILVNEKLDMSQQCALGVQKANRILGCIKRSVASRLREVILLLYSALMRLHLEYCLQLWGPKYKEDMDLLEQV</sequence>
<evidence type="ECO:0000313" key="3">
    <source>
        <dbReference type="Proteomes" id="UP000233556"/>
    </source>
</evidence>
<keyword evidence="2" id="KW-0808">Transferase</keyword>
<reference evidence="3" key="1">
    <citation type="submission" date="2017-11" db="EMBL/GenBank/DDBJ databases">
        <authorList>
            <person name="Lima N.C."/>
            <person name="Parody-Merino A.M."/>
            <person name="Battley P.F."/>
            <person name="Fidler A.E."/>
            <person name="Prosdocimi F."/>
        </authorList>
    </citation>
    <scope>NUCLEOTIDE SEQUENCE [LARGE SCALE GENOMIC DNA]</scope>
</reference>
<dbReference type="AlphaFoldDB" id="A0A2I0U840"/>
<dbReference type="InterPro" id="IPR000477">
    <property type="entry name" value="RT_dom"/>
</dbReference>
<dbReference type="OrthoDB" id="416454at2759"/>
<protein>
    <submittedName>
        <fullName evidence="2">Rna-directed dna polymerase from mobile element jockey-like</fullName>
    </submittedName>
</protein>
<feature type="domain" description="Reverse transcriptase" evidence="1">
    <location>
        <begin position="172"/>
        <end position="350"/>
    </location>
</feature>
<keyword evidence="3" id="KW-1185">Reference proteome</keyword>
<keyword evidence="2" id="KW-0548">Nucleotidyltransferase</keyword>
<evidence type="ECO:0000313" key="2">
    <source>
        <dbReference type="EMBL" id="PKU42199.1"/>
    </source>
</evidence>
<dbReference type="Pfam" id="PF00078">
    <property type="entry name" value="RVT_1"/>
    <property type="match status" value="1"/>
</dbReference>
<reference evidence="3" key="2">
    <citation type="submission" date="2017-12" db="EMBL/GenBank/DDBJ databases">
        <title>Genome sequence of the Bar-tailed Godwit (Limosa lapponica baueri).</title>
        <authorList>
            <person name="Lima N.C.B."/>
            <person name="Parody-Merino A.M."/>
            <person name="Battley P.F."/>
            <person name="Fidler A.E."/>
            <person name="Prosdocimi F."/>
        </authorList>
    </citation>
    <scope>NUCLEOTIDE SEQUENCE [LARGE SCALE GENOMIC DNA]</scope>
</reference>
<dbReference type="GO" id="GO:0003964">
    <property type="term" value="F:RNA-directed DNA polymerase activity"/>
    <property type="evidence" value="ECO:0007669"/>
    <property type="project" value="UniProtKB-KW"/>
</dbReference>
<accession>A0A2I0U840</accession>
<keyword evidence="2" id="KW-0695">RNA-directed DNA polymerase</keyword>
<name>A0A2I0U840_LIMLA</name>
<dbReference type="EMBL" id="KZ506021">
    <property type="protein sequence ID" value="PKU42199.1"/>
    <property type="molecule type" value="Genomic_DNA"/>
</dbReference>
<proteinExistence type="predicted"/>
<dbReference type="CDD" id="cd01650">
    <property type="entry name" value="RT_nLTR_like"/>
    <property type="match status" value="1"/>
</dbReference>
<evidence type="ECO:0000259" key="1">
    <source>
        <dbReference type="Pfam" id="PF00078"/>
    </source>
</evidence>
<dbReference type="Proteomes" id="UP000233556">
    <property type="component" value="Unassembled WGS sequence"/>
</dbReference>
<gene>
    <name evidence="2" type="ORF">llap_7495</name>
</gene>
<organism evidence="2 3">
    <name type="scientific">Limosa lapponica baueri</name>
    <dbReference type="NCBI Taxonomy" id="1758121"/>
    <lineage>
        <taxon>Eukaryota</taxon>
        <taxon>Metazoa</taxon>
        <taxon>Chordata</taxon>
        <taxon>Craniata</taxon>
        <taxon>Vertebrata</taxon>
        <taxon>Euteleostomi</taxon>
        <taxon>Archelosauria</taxon>
        <taxon>Archosauria</taxon>
        <taxon>Dinosauria</taxon>
        <taxon>Saurischia</taxon>
        <taxon>Theropoda</taxon>
        <taxon>Coelurosauria</taxon>
        <taxon>Aves</taxon>
        <taxon>Neognathae</taxon>
        <taxon>Neoaves</taxon>
        <taxon>Charadriiformes</taxon>
        <taxon>Scolopacidae</taxon>
        <taxon>Limosa</taxon>
    </lineage>
</organism>
<dbReference type="PANTHER" id="PTHR33332">
    <property type="entry name" value="REVERSE TRANSCRIPTASE DOMAIN-CONTAINING PROTEIN"/>
    <property type="match status" value="1"/>
</dbReference>